<protein>
    <submittedName>
        <fullName evidence="3 4">MamI</fullName>
    </submittedName>
</protein>
<gene>
    <name evidence="3" type="primary">mamI</name>
    <name evidence="4" type="ORF">MAIT1_02792</name>
    <name evidence="3" type="ORF">MIIT1_02792</name>
</gene>
<dbReference type="NCBIfam" id="NF040963">
    <property type="entry name" value="MamI"/>
    <property type="match status" value="1"/>
</dbReference>
<dbReference type="RefSeq" id="WP_085440049.1">
    <property type="nucleotide sequence ID" value="NZ_LVJN01000004.1"/>
</dbReference>
<keyword evidence="2" id="KW-1133">Transmembrane helix</keyword>
<evidence type="ECO:0000313" key="3">
    <source>
        <dbReference type="EMBL" id="AHG23891.1"/>
    </source>
</evidence>
<dbReference type="AlphaFoldDB" id="W0LJC2"/>
<reference evidence="4 5" key="2">
    <citation type="journal article" date="2016" name="BMC Genomics">
        <title>Combined genomic and structural analyses of a cultured magnetotactic bacterium reveals its niche adaptation to a dynamic environment.</title>
        <authorList>
            <person name="Araujo A.C."/>
            <person name="Morillo V."/>
            <person name="Cypriano J."/>
            <person name="Teixeira L.C."/>
            <person name="Leao P."/>
            <person name="Lyra S."/>
            <person name="Almeida L.G."/>
            <person name="Bazylinski D.A."/>
            <person name="Vasconcellos A.T."/>
            <person name="Abreu F."/>
            <person name="Lins U."/>
        </authorList>
    </citation>
    <scope>NUCLEOTIDE SEQUENCE [LARGE SCALE GENOMIC DNA]</scope>
    <source>
        <strain evidence="4 5">IT-1</strain>
    </source>
</reference>
<dbReference type="STRING" id="1434232.MAIT1_02792"/>
<dbReference type="Pfam" id="PF26391">
    <property type="entry name" value="MamI"/>
    <property type="match status" value="1"/>
</dbReference>
<feature type="transmembrane region" description="Helical" evidence="2">
    <location>
        <begin position="35"/>
        <end position="52"/>
    </location>
</feature>
<proteinExistence type="predicted"/>
<sequence length="80" mass="8521">MPSIIFGLIAISLGLWGLSVWWWSVVELLRGLTPLFLIGLGFVALGAGVTRLRAHEAAPESMDADIGLREDASSKAGDVE</sequence>
<evidence type="ECO:0000256" key="2">
    <source>
        <dbReference type="SAM" id="Phobius"/>
    </source>
</evidence>
<feature type="region of interest" description="Disordered" evidence="1">
    <location>
        <begin position="57"/>
        <end position="80"/>
    </location>
</feature>
<dbReference type="EMBL" id="KF933436">
    <property type="protein sequence ID" value="AHG23891.1"/>
    <property type="molecule type" value="Genomic_DNA"/>
</dbReference>
<dbReference type="Proteomes" id="UP000194003">
    <property type="component" value="Unassembled WGS sequence"/>
</dbReference>
<keyword evidence="2" id="KW-0812">Transmembrane</keyword>
<dbReference type="InterPro" id="IPR058806">
    <property type="entry name" value="MamI"/>
</dbReference>
<name>W0LJC2_9PROT</name>
<evidence type="ECO:0000313" key="5">
    <source>
        <dbReference type="Proteomes" id="UP000194003"/>
    </source>
</evidence>
<feature type="compositionally biased region" description="Basic and acidic residues" evidence="1">
    <location>
        <begin position="66"/>
        <end position="80"/>
    </location>
</feature>
<keyword evidence="2" id="KW-0472">Membrane</keyword>
<accession>W0LJC2</accession>
<evidence type="ECO:0000313" key="4">
    <source>
        <dbReference type="EMBL" id="OSM08638.1"/>
    </source>
</evidence>
<reference evidence="3" key="1">
    <citation type="journal article" date="2014" name="Front. Microbiol.">
        <title>Isolation, cultivation and genomic analysis of magnetosome biomineralization genes of a new genus of South-seeking magnetotactic cocci within the Alphaproteobacteria.</title>
        <authorList>
            <person name="Morillo V."/>
            <person name="Abreu F."/>
            <person name="Araujo A.C."/>
            <person name="de Almeida L.G."/>
            <person name="Enrich-Prast A."/>
            <person name="Farina M."/>
            <person name="de Vasconcelos A.T."/>
            <person name="Bazylinski D.A."/>
            <person name="Lins U."/>
        </authorList>
    </citation>
    <scope>NUCLEOTIDE SEQUENCE</scope>
    <source>
        <strain evidence="3">IT-1</strain>
    </source>
</reference>
<keyword evidence="5" id="KW-1185">Reference proteome</keyword>
<feature type="transmembrane region" description="Helical" evidence="2">
    <location>
        <begin position="5"/>
        <end position="23"/>
    </location>
</feature>
<dbReference type="OrthoDB" id="7365616at2"/>
<dbReference type="EMBL" id="LVJN01000004">
    <property type="protein sequence ID" value="OSM08638.1"/>
    <property type="molecule type" value="Genomic_DNA"/>
</dbReference>
<organism evidence="3">
    <name type="scientific">Magnetofaba australis IT-1</name>
    <dbReference type="NCBI Taxonomy" id="1434232"/>
    <lineage>
        <taxon>Bacteria</taxon>
        <taxon>Pseudomonadati</taxon>
        <taxon>Pseudomonadota</taxon>
        <taxon>Magnetococcia</taxon>
        <taxon>Magnetococcales</taxon>
        <taxon>Magnetococcaceae</taxon>
        <taxon>Magnetofaba</taxon>
    </lineage>
</organism>
<evidence type="ECO:0000256" key="1">
    <source>
        <dbReference type="SAM" id="MobiDB-lite"/>
    </source>
</evidence>